<organism evidence="1 2">
    <name type="scientific">Nonomuraea solani</name>
    <dbReference type="NCBI Taxonomy" id="1144553"/>
    <lineage>
        <taxon>Bacteria</taxon>
        <taxon>Bacillati</taxon>
        <taxon>Actinomycetota</taxon>
        <taxon>Actinomycetes</taxon>
        <taxon>Streptosporangiales</taxon>
        <taxon>Streptosporangiaceae</taxon>
        <taxon>Nonomuraea</taxon>
    </lineage>
</organism>
<reference evidence="1 2" key="1">
    <citation type="submission" date="2016-10" db="EMBL/GenBank/DDBJ databases">
        <authorList>
            <person name="de Groot N.N."/>
        </authorList>
    </citation>
    <scope>NUCLEOTIDE SEQUENCE [LARGE SCALE GENOMIC DNA]</scope>
    <source>
        <strain evidence="1 2">CGMCC 4.7037</strain>
    </source>
</reference>
<evidence type="ECO:0000313" key="2">
    <source>
        <dbReference type="Proteomes" id="UP000236732"/>
    </source>
</evidence>
<name>A0A1H6EJD1_9ACTN</name>
<dbReference type="Pfam" id="PF00300">
    <property type="entry name" value="His_Phos_1"/>
    <property type="match status" value="1"/>
</dbReference>
<dbReference type="RefSeq" id="WP_103960086.1">
    <property type="nucleotide sequence ID" value="NZ_FNVT01000011.1"/>
</dbReference>
<evidence type="ECO:0000313" key="1">
    <source>
        <dbReference type="EMBL" id="SEG97987.1"/>
    </source>
</evidence>
<dbReference type="EMBL" id="FNVT01000011">
    <property type="protein sequence ID" value="SEG97987.1"/>
    <property type="molecule type" value="Genomic_DNA"/>
</dbReference>
<dbReference type="InterPro" id="IPR013078">
    <property type="entry name" value="His_Pase_superF_clade-1"/>
</dbReference>
<dbReference type="Gene3D" id="3.40.50.1240">
    <property type="entry name" value="Phosphoglycerate mutase-like"/>
    <property type="match status" value="1"/>
</dbReference>
<dbReference type="AlphaFoldDB" id="A0A1H6EJD1"/>
<gene>
    <name evidence="1" type="ORF">SAMN05444920_111141</name>
</gene>
<proteinExistence type="predicted"/>
<dbReference type="Proteomes" id="UP000236732">
    <property type="component" value="Unassembled WGS sequence"/>
</dbReference>
<protein>
    <submittedName>
        <fullName evidence="1">Broad specificity phosphatase PhoE</fullName>
    </submittedName>
</protein>
<dbReference type="InterPro" id="IPR029033">
    <property type="entry name" value="His_PPase_superfam"/>
</dbReference>
<dbReference type="OrthoDB" id="7502553at2"/>
<sequence>MLFIRHATTPGMRAACFPTDENADPASLTRAATLAPLVSQMVGWVAPGRAAWESAVAMGLEPQAVKALAEVDCGRWRGLPYARIAEEEPDELGRWLADPEAAPHGGESVAAMVARVGEWLGTMRAAPDGVVVCDVGAIRAALGHALGIEPLGAAAFDLAPLSTTELTLARDGWRVAHVNREVVF</sequence>
<dbReference type="SUPFAM" id="SSF53254">
    <property type="entry name" value="Phosphoglycerate mutase-like"/>
    <property type="match status" value="1"/>
</dbReference>
<accession>A0A1H6EJD1</accession>
<keyword evidence="2" id="KW-1185">Reference proteome</keyword>